<accession>A0A8B7ZPM2</accession>
<dbReference type="AlphaFoldDB" id="A0A8B7ZPM2"/>
<dbReference type="GeneID" id="110988391"/>
<dbReference type="Pfam" id="PF00147">
    <property type="entry name" value="Fibrinogen_C"/>
    <property type="match status" value="1"/>
</dbReference>
<dbReference type="Gene3D" id="3.90.215.10">
    <property type="entry name" value="Gamma Fibrinogen, chain A, domain 1"/>
    <property type="match status" value="1"/>
</dbReference>
<organism evidence="3 4">
    <name type="scientific">Acanthaster planci</name>
    <name type="common">Crown-of-thorns starfish</name>
    <dbReference type="NCBI Taxonomy" id="133434"/>
    <lineage>
        <taxon>Eukaryota</taxon>
        <taxon>Metazoa</taxon>
        <taxon>Echinodermata</taxon>
        <taxon>Eleutherozoa</taxon>
        <taxon>Asterozoa</taxon>
        <taxon>Asteroidea</taxon>
        <taxon>Valvatacea</taxon>
        <taxon>Valvatida</taxon>
        <taxon>Acanthasteridae</taxon>
        <taxon>Acanthaster</taxon>
    </lineage>
</organism>
<dbReference type="PROSITE" id="PS51406">
    <property type="entry name" value="FIBRINOGEN_C_2"/>
    <property type="match status" value="1"/>
</dbReference>
<protein>
    <submittedName>
        <fullName evidence="4">Ficolin-1-like</fullName>
    </submittedName>
</protein>
<proteinExistence type="predicted"/>
<sequence length="343" mass="39413">MVQRLSWAPLAAVVLTIAGLHEVSAKVCYLSQEPDPSHNWRLRWLIQGTQENCICTSIRVGGVNLRFQQQQSYKPYLTDNPLFTTDVEKIRDYFGCNYPADCQEWLDAGYNTNDVYTIYPMQYQNGLQIYCDMKKNESRWMGLQGGWIVFQRRQDGSVNFTRSWAEYRDGFGNLTGEFWLGNEYIRQLTGEGRWELLVELLVRKATTSLARYLMWYRTFNITGEQYTLHVGGYDTTLHLTVCDVAQCRSGGDSLTTKHNNQDFSTYDRDNDNDAGNNCAEKYSGGWWFNKCHSVSAWNPDVTSNLNGEYSTARGGSANPSFLRWKGVGPSETIYTSEMKMRKV</sequence>
<feature type="chain" id="PRO_5034459140" evidence="1">
    <location>
        <begin position="26"/>
        <end position="343"/>
    </location>
</feature>
<gene>
    <name evidence="4" type="primary">LOC110988391</name>
</gene>
<dbReference type="SMART" id="SM00186">
    <property type="entry name" value="FBG"/>
    <property type="match status" value="1"/>
</dbReference>
<dbReference type="GO" id="GO:0005615">
    <property type="term" value="C:extracellular space"/>
    <property type="evidence" value="ECO:0007669"/>
    <property type="project" value="TreeGrafter"/>
</dbReference>
<evidence type="ECO:0000259" key="2">
    <source>
        <dbReference type="PROSITE" id="PS51406"/>
    </source>
</evidence>
<dbReference type="OrthoDB" id="7940501at2759"/>
<dbReference type="Proteomes" id="UP000694845">
    <property type="component" value="Unplaced"/>
</dbReference>
<feature type="domain" description="Fibrinogen C-terminal" evidence="2">
    <location>
        <begin position="93"/>
        <end position="343"/>
    </location>
</feature>
<dbReference type="RefSeq" id="XP_022107533.1">
    <property type="nucleotide sequence ID" value="XM_022251841.1"/>
</dbReference>
<dbReference type="SUPFAM" id="SSF56496">
    <property type="entry name" value="Fibrinogen C-terminal domain-like"/>
    <property type="match status" value="1"/>
</dbReference>
<dbReference type="CDD" id="cd00087">
    <property type="entry name" value="FReD"/>
    <property type="match status" value="1"/>
</dbReference>
<evidence type="ECO:0000313" key="4">
    <source>
        <dbReference type="RefSeq" id="XP_022107533.1"/>
    </source>
</evidence>
<evidence type="ECO:0000256" key="1">
    <source>
        <dbReference type="SAM" id="SignalP"/>
    </source>
</evidence>
<dbReference type="InterPro" id="IPR036056">
    <property type="entry name" value="Fibrinogen-like_C"/>
</dbReference>
<dbReference type="InterPro" id="IPR050373">
    <property type="entry name" value="Fibrinogen_C-term_domain"/>
</dbReference>
<dbReference type="PANTHER" id="PTHR19143">
    <property type="entry name" value="FIBRINOGEN/TENASCIN/ANGIOPOEITIN"/>
    <property type="match status" value="1"/>
</dbReference>
<feature type="signal peptide" evidence="1">
    <location>
        <begin position="1"/>
        <end position="25"/>
    </location>
</feature>
<dbReference type="KEGG" id="aplc:110988391"/>
<reference evidence="4" key="1">
    <citation type="submission" date="2025-08" db="UniProtKB">
        <authorList>
            <consortium name="RefSeq"/>
        </authorList>
    </citation>
    <scope>IDENTIFICATION</scope>
</reference>
<keyword evidence="3" id="KW-1185">Reference proteome</keyword>
<dbReference type="InterPro" id="IPR002181">
    <property type="entry name" value="Fibrinogen_a/b/g_C_dom"/>
</dbReference>
<evidence type="ECO:0000313" key="3">
    <source>
        <dbReference type="Proteomes" id="UP000694845"/>
    </source>
</evidence>
<dbReference type="InterPro" id="IPR014716">
    <property type="entry name" value="Fibrinogen_a/b/g_C_1"/>
</dbReference>
<name>A0A8B7ZPM2_ACAPL</name>
<keyword evidence="1" id="KW-0732">Signal</keyword>